<dbReference type="GO" id="GO:0034976">
    <property type="term" value="P:response to endoplasmic reticulum stress"/>
    <property type="evidence" value="ECO:0007669"/>
    <property type="project" value="EnsemblFungi"/>
</dbReference>
<dbReference type="VEuPathDB" id="FungiDB:CXQ85_000647"/>
<dbReference type="GO" id="GO:0007033">
    <property type="term" value="P:vacuole organization"/>
    <property type="evidence" value="ECO:0007669"/>
    <property type="project" value="EnsemblFungi"/>
</dbReference>
<dbReference type="GO" id="GO:0180020">
    <property type="term" value="F:membrane bending activity"/>
    <property type="evidence" value="ECO:0007669"/>
    <property type="project" value="EnsemblFungi"/>
</dbReference>
<dbReference type="EMBL" id="PKFO01000005">
    <property type="protein sequence ID" value="PVH21663.1"/>
    <property type="molecule type" value="Genomic_DNA"/>
</dbReference>
<comment type="function">
    <text evidence="7">Required to generate and maintain the structure of the tubular endoplasmic reticulum network and the vacuole. Induces high curvature in membranes and causes membrane tubule formation. Involved in membrane/vesicle trafficking.</text>
</comment>
<dbReference type="Pfam" id="PF03134">
    <property type="entry name" value="TB2_DP1_HVA22"/>
    <property type="match status" value="1"/>
</dbReference>
<dbReference type="GO" id="GO:0048309">
    <property type="term" value="P:endoplasmic reticulum inheritance"/>
    <property type="evidence" value="ECO:0007669"/>
    <property type="project" value="EnsemblFungi"/>
</dbReference>
<dbReference type="GO" id="GO:0016020">
    <property type="term" value="C:membrane"/>
    <property type="evidence" value="ECO:0007669"/>
    <property type="project" value="UniProtKB-SubCell"/>
</dbReference>
<reference evidence="9 10" key="1">
    <citation type="submission" date="2017-12" db="EMBL/GenBank/DDBJ databases">
        <title>Genome Sequence of a Multidrug-Resistant Candida haemulonii Isolate from a Patient with Chronic Leg Ulcers in Israel.</title>
        <authorList>
            <person name="Chow N.A."/>
            <person name="Gade L."/>
            <person name="Batra D."/>
            <person name="Rowe L.A."/>
            <person name="Ben-Ami R."/>
            <person name="Loparev V.N."/>
            <person name="Litvintseva A.P."/>
        </authorList>
    </citation>
    <scope>NUCLEOTIDE SEQUENCE [LARGE SCALE GENOMIC DNA]</scope>
    <source>
        <strain evidence="9 10">B11899</strain>
    </source>
</reference>
<organism evidence="9 10">
    <name type="scientific">Candidozyma haemuli</name>
    <dbReference type="NCBI Taxonomy" id="45357"/>
    <lineage>
        <taxon>Eukaryota</taxon>
        <taxon>Fungi</taxon>
        <taxon>Dikarya</taxon>
        <taxon>Ascomycota</taxon>
        <taxon>Saccharomycotina</taxon>
        <taxon>Pichiomycetes</taxon>
        <taxon>Metschnikowiaceae</taxon>
        <taxon>Candidozyma</taxon>
    </lineage>
</organism>
<dbReference type="GeneID" id="37005980"/>
<evidence type="ECO:0000313" key="10">
    <source>
        <dbReference type="Proteomes" id="UP000244309"/>
    </source>
</evidence>
<comment type="subcellular location">
    <subcellularLocation>
        <location evidence="1 8">Membrane</location>
        <topology evidence="1 8">Multi-pass membrane protein</topology>
    </subcellularLocation>
</comment>
<keyword evidence="5 8" id="KW-1133">Transmembrane helix</keyword>
<dbReference type="GO" id="GO:0005635">
    <property type="term" value="C:nuclear envelope"/>
    <property type="evidence" value="ECO:0007669"/>
    <property type="project" value="EnsemblFungi"/>
</dbReference>
<dbReference type="GO" id="GO:0032153">
    <property type="term" value="C:cell division site"/>
    <property type="evidence" value="ECO:0007669"/>
    <property type="project" value="EnsemblFungi"/>
</dbReference>
<dbReference type="Proteomes" id="UP000244309">
    <property type="component" value="Unassembled WGS sequence"/>
</dbReference>
<dbReference type="PANTHER" id="PTHR12300:SF161">
    <property type="entry name" value="RECEPTOR EXPRESSION-ENHANCING PROTEIN"/>
    <property type="match status" value="1"/>
</dbReference>
<keyword evidence="6 8" id="KW-0472">Membrane</keyword>
<keyword evidence="4 8" id="KW-0812">Transmembrane</keyword>
<gene>
    <name evidence="9" type="ORF">CXQ85_000647</name>
</gene>
<accession>A0A2V1AWG6</accession>
<evidence type="ECO:0000256" key="4">
    <source>
        <dbReference type="ARBA" id="ARBA00022692"/>
    </source>
</evidence>
<feature type="transmembrane region" description="Helical" evidence="8">
    <location>
        <begin position="37"/>
        <end position="54"/>
    </location>
</feature>
<dbReference type="STRING" id="45357.A0A2V1AWG6"/>
<comment type="caution">
    <text evidence="9">The sequence shown here is derived from an EMBL/GenBank/DDBJ whole genome shotgun (WGS) entry which is preliminary data.</text>
</comment>
<sequence>MSAPDQVKGVLAKIDKATAGIHPLQVFEQQTGLPRSYAVLGFGVVYFIIIFLNVGGVGQLLSNVAGFVVPGYFSLIALETRGKDDDTELLTYWVVFAFFNVIEFWSRAILYWVPFYFFLKTIFLLYIGVPAFGGAKLIYTSVIQPISRKYVVSNGALRSSVNDAAEGVSTSVNL</sequence>
<keyword evidence="10" id="KW-1185">Reference proteome</keyword>
<evidence type="ECO:0000256" key="5">
    <source>
        <dbReference type="ARBA" id="ARBA00022989"/>
    </source>
</evidence>
<evidence type="ECO:0000256" key="8">
    <source>
        <dbReference type="RuleBase" id="RU362006"/>
    </source>
</evidence>
<dbReference type="AlphaFoldDB" id="A0A2V1AWG6"/>
<dbReference type="PANTHER" id="PTHR12300">
    <property type="entry name" value="HVA22-LIKE PROTEINS"/>
    <property type="match status" value="1"/>
</dbReference>
<dbReference type="GO" id="GO:0032581">
    <property type="term" value="P:ER-dependent peroxisome organization"/>
    <property type="evidence" value="ECO:0007669"/>
    <property type="project" value="EnsemblFungi"/>
</dbReference>
<dbReference type="GO" id="GO:1990809">
    <property type="term" value="P:endoplasmic reticulum tubular network membrane organization"/>
    <property type="evidence" value="ECO:0007669"/>
    <property type="project" value="EnsemblFungi"/>
</dbReference>
<name>A0A2V1AWG6_9ASCO</name>
<evidence type="ECO:0000256" key="2">
    <source>
        <dbReference type="ARBA" id="ARBA00008573"/>
    </source>
</evidence>
<comment type="caution">
    <text evidence="8">Lacks conserved residue(s) required for the propagation of feature annotation.</text>
</comment>
<comment type="similarity">
    <text evidence="2 8">Belongs to the DP1 family.</text>
</comment>
<dbReference type="OrthoDB" id="10009287at2759"/>
<evidence type="ECO:0000256" key="6">
    <source>
        <dbReference type="ARBA" id="ARBA00023136"/>
    </source>
</evidence>
<dbReference type="GO" id="GO:0051292">
    <property type="term" value="P:nuclear pore complex assembly"/>
    <property type="evidence" value="ECO:0007669"/>
    <property type="project" value="EnsemblFungi"/>
</dbReference>
<feature type="transmembrane region" description="Helical" evidence="8">
    <location>
        <begin position="115"/>
        <end position="139"/>
    </location>
</feature>
<proteinExistence type="inferred from homology"/>
<feature type="transmembrane region" description="Helical" evidence="8">
    <location>
        <begin position="90"/>
        <end position="109"/>
    </location>
</feature>
<protein>
    <recommendedName>
        <fullName evidence="3 8">Protein YOP1</fullName>
    </recommendedName>
</protein>
<dbReference type="InterPro" id="IPR004345">
    <property type="entry name" value="TB2_DP1_HVA22"/>
</dbReference>
<dbReference type="RefSeq" id="XP_025342603.1">
    <property type="nucleotide sequence ID" value="XM_025484388.1"/>
</dbReference>
<evidence type="ECO:0000256" key="7">
    <source>
        <dbReference type="ARBA" id="ARBA00045873"/>
    </source>
</evidence>
<evidence type="ECO:0000256" key="3">
    <source>
        <dbReference type="ARBA" id="ARBA00019184"/>
    </source>
</evidence>
<dbReference type="GO" id="GO:0032541">
    <property type="term" value="C:cortical endoplasmic reticulum"/>
    <property type="evidence" value="ECO:0007669"/>
    <property type="project" value="EnsemblFungi"/>
</dbReference>
<evidence type="ECO:0000256" key="1">
    <source>
        <dbReference type="ARBA" id="ARBA00004141"/>
    </source>
</evidence>
<dbReference type="GO" id="GO:0016192">
    <property type="term" value="P:vesicle-mediated transport"/>
    <property type="evidence" value="ECO:0007669"/>
    <property type="project" value="EnsemblFungi"/>
</dbReference>
<evidence type="ECO:0000313" key="9">
    <source>
        <dbReference type="EMBL" id="PVH21663.1"/>
    </source>
</evidence>